<organism evidence="18 19">
    <name type="scientific">Nocardioides ganghwensis</name>
    <dbReference type="NCBI Taxonomy" id="252230"/>
    <lineage>
        <taxon>Bacteria</taxon>
        <taxon>Bacillati</taxon>
        <taxon>Actinomycetota</taxon>
        <taxon>Actinomycetes</taxon>
        <taxon>Propionibacteriales</taxon>
        <taxon>Nocardioidaceae</taxon>
        <taxon>Nocardioides</taxon>
    </lineage>
</organism>
<dbReference type="AlphaFoldDB" id="A0A4Q2S9F7"/>
<feature type="transmembrane region" description="Helical" evidence="16">
    <location>
        <begin position="12"/>
        <end position="36"/>
    </location>
</feature>
<dbReference type="Gene3D" id="3.30.565.10">
    <property type="entry name" value="Histidine kinase-like ATPase, C-terminal domain"/>
    <property type="match status" value="1"/>
</dbReference>
<comment type="function">
    <text evidence="14">Member of the two-component regulatory system NreB/NreC involved in the control of dissimilatory nitrate/nitrite reduction in response to oxygen. NreB functions as a direct oxygen sensor histidine kinase which is autophosphorylated, in the absence of oxygen, probably at the conserved histidine residue, and transfers its phosphate group probably to a conserved aspartate residue of NreC. NreB/NreC activates the expression of the nitrate (narGHJI) and nitrite (nir) reductase operons, as well as the putative nitrate transporter gene narT.</text>
</comment>
<keyword evidence="16" id="KW-1133">Transmembrane helix</keyword>
<dbReference type="InterPro" id="IPR036890">
    <property type="entry name" value="HATPase_C_sf"/>
</dbReference>
<feature type="transmembrane region" description="Helical" evidence="16">
    <location>
        <begin position="147"/>
        <end position="168"/>
    </location>
</feature>
<comment type="cofactor">
    <cofactor evidence="2">
        <name>[4Fe-4S] cluster</name>
        <dbReference type="ChEBI" id="CHEBI:49883"/>
    </cofactor>
</comment>
<feature type="transmembrane region" description="Helical" evidence="16">
    <location>
        <begin position="223"/>
        <end position="243"/>
    </location>
</feature>
<keyword evidence="19" id="KW-1185">Reference proteome</keyword>
<evidence type="ECO:0000313" key="19">
    <source>
        <dbReference type="Proteomes" id="UP000293291"/>
    </source>
</evidence>
<name>A0A4Q2S9F7_9ACTN</name>
<dbReference type="InterPro" id="IPR011712">
    <property type="entry name" value="Sig_transdc_His_kin_sub3_dim/P"/>
</dbReference>
<dbReference type="GO" id="GO:0051539">
    <property type="term" value="F:4 iron, 4 sulfur cluster binding"/>
    <property type="evidence" value="ECO:0007669"/>
    <property type="project" value="UniProtKB-KW"/>
</dbReference>
<evidence type="ECO:0000256" key="6">
    <source>
        <dbReference type="ARBA" id="ARBA00022485"/>
    </source>
</evidence>
<feature type="transmembrane region" description="Helical" evidence="16">
    <location>
        <begin position="78"/>
        <end position="99"/>
    </location>
</feature>
<accession>A0A4Q2S9F7</accession>
<evidence type="ECO:0000256" key="13">
    <source>
        <dbReference type="ARBA" id="ARBA00023014"/>
    </source>
</evidence>
<keyword evidence="13" id="KW-0411">Iron-sulfur</keyword>
<evidence type="ECO:0000256" key="2">
    <source>
        <dbReference type="ARBA" id="ARBA00001966"/>
    </source>
</evidence>
<dbReference type="OrthoDB" id="227596at2"/>
<dbReference type="Proteomes" id="UP000293291">
    <property type="component" value="Unassembled WGS sequence"/>
</dbReference>
<keyword evidence="11" id="KW-0408">Iron</keyword>
<dbReference type="PANTHER" id="PTHR24421:SF58">
    <property type="entry name" value="SIGNAL TRANSDUCTION HISTIDINE-PROTEIN KINASE_PHOSPHATASE UHPB"/>
    <property type="match status" value="1"/>
</dbReference>
<dbReference type="GO" id="GO:0016020">
    <property type="term" value="C:membrane"/>
    <property type="evidence" value="ECO:0007669"/>
    <property type="project" value="InterPro"/>
</dbReference>
<dbReference type="Pfam" id="PF07730">
    <property type="entry name" value="HisKA_3"/>
    <property type="match status" value="1"/>
</dbReference>
<dbReference type="PROSITE" id="PS50109">
    <property type="entry name" value="HIS_KIN"/>
    <property type="match status" value="1"/>
</dbReference>
<evidence type="ECO:0000256" key="12">
    <source>
        <dbReference type="ARBA" id="ARBA00023012"/>
    </source>
</evidence>
<keyword evidence="8" id="KW-0808">Transferase</keyword>
<dbReference type="EMBL" id="SDWU01000019">
    <property type="protein sequence ID" value="RYB99413.1"/>
    <property type="molecule type" value="Genomic_DNA"/>
</dbReference>
<feature type="domain" description="Histidine kinase" evidence="17">
    <location>
        <begin position="485"/>
        <end position="672"/>
    </location>
</feature>
<keyword evidence="16" id="KW-0472">Membrane</keyword>
<dbReference type="PRINTS" id="PR00344">
    <property type="entry name" value="BCTRLSENSOR"/>
</dbReference>
<dbReference type="GO" id="GO:0046872">
    <property type="term" value="F:metal ion binding"/>
    <property type="evidence" value="ECO:0007669"/>
    <property type="project" value="UniProtKB-KW"/>
</dbReference>
<evidence type="ECO:0000259" key="17">
    <source>
        <dbReference type="PROSITE" id="PS50109"/>
    </source>
</evidence>
<protein>
    <recommendedName>
        <fullName evidence="5">Oxygen sensor histidine kinase NreB</fullName>
        <ecNumber evidence="4">2.7.13.3</ecNumber>
    </recommendedName>
    <alternativeName>
        <fullName evidence="15">Nitrogen regulation protein B</fullName>
    </alternativeName>
</protein>
<evidence type="ECO:0000256" key="11">
    <source>
        <dbReference type="ARBA" id="ARBA00023004"/>
    </source>
</evidence>
<evidence type="ECO:0000256" key="5">
    <source>
        <dbReference type="ARBA" id="ARBA00017322"/>
    </source>
</evidence>
<dbReference type="InterPro" id="IPR004358">
    <property type="entry name" value="Sig_transdc_His_kin-like_C"/>
</dbReference>
<evidence type="ECO:0000256" key="9">
    <source>
        <dbReference type="ARBA" id="ARBA00022723"/>
    </source>
</evidence>
<feature type="transmembrane region" description="Helical" evidence="16">
    <location>
        <begin position="188"/>
        <end position="211"/>
    </location>
</feature>
<dbReference type="GO" id="GO:0000155">
    <property type="term" value="F:phosphorelay sensor kinase activity"/>
    <property type="evidence" value="ECO:0007669"/>
    <property type="project" value="InterPro"/>
</dbReference>
<dbReference type="Gene3D" id="1.20.5.1930">
    <property type="match status" value="1"/>
</dbReference>
<keyword evidence="9" id="KW-0479">Metal-binding</keyword>
<evidence type="ECO:0000256" key="4">
    <source>
        <dbReference type="ARBA" id="ARBA00012438"/>
    </source>
</evidence>
<dbReference type="SMART" id="SM00387">
    <property type="entry name" value="HATPase_c"/>
    <property type="match status" value="1"/>
</dbReference>
<evidence type="ECO:0000256" key="14">
    <source>
        <dbReference type="ARBA" id="ARBA00024827"/>
    </source>
</evidence>
<keyword evidence="16" id="KW-0812">Transmembrane</keyword>
<dbReference type="EC" id="2.7.13.3" evidence="4"/>
<evidence type="ECO:0000313" key="18">
    <source>
        <dbReference type="EMBL" id="RYB99413.1"/>
    </source>
</evidence>
<feature type="transmembrane region" description="Helical" evidence="16">
    <location>
        <begin position="249"/>
        <end position="270"/>
    </location>
</feature>
<dbReference type="InterPro" id="IPR050482">
    <property type="entry name" value="Sensor_HK_TwoCompSys"/>
</dbReference>
<gene>
    <name evidence="18" type="ORF">EUA07_16435</name>
</gene>
<proteinExistence type="predicted"/>
<evidence type="ECO:0000256" key="1">
    <source>
        <dbReference type="ARBA" id="ARBA00000085"/>
    </source>
</evidence>
<dbReference type="GO" id="GO:0046983">
    <property type="term" value="F:protein dimerization activity"/>
    <property type="evidence" value="ECO:0007669"/>
    <property type="project" value="InterPro"/>
</dbReference>
<evidence type="ECO:0000256" key="3">
    <source>
        <dbReference type="ARBA" id="ARBA00004496"/>
    </source>
</evidence>
<reference evidence="18 19" key="1">
    <citation type="submission" date="2019-01" db="EMBL/GenBank/DDBJ databases">
        <title>Novel species of Nocardioides.</title>
        <authorList>
            <person name="Liu Q."/>
            <person name="Xin Y.-H."/>
        </authorList>
    </citation>
    <scope>NUCLEOTIDE SEQUENCE [LARGE SCALE GENOMIC DNA]</scope>
    <source>
        <strain evidence="18 19">CGMCC 4.6875</strain>
    </source>
</reference>
<evidence type="ECO:0000256" key="7">
    <source>
        <dbReference type="ARBA" id="ARBA00022490"/>
    </source>
</evidence>
<feature type="transmembrane region" description="Helical" evidence="16">
    <location>
        <begin position="282"/>
        <end position="306"/>
    </location>
</feature>
<dbReference type="CDD" id="cd16917">
    <property type="entry name" value="HATPase_UhpB-NarQ-NarX-like"/>
    <property type="match status" value="1"/>
</dbReference>
<evidence type="ECO:0000256" key="15">
    <source>
        <dbReference type="ARBA" id="ARBA00030800"/>
    </source>
</evidence>
<comment type="subcellular location">
    <subcellularLocation>
        <location evidence="3">Cytoplasm</location>
    </subcellularLocation>
</comment>
<sequence>MQPASRPRSRPVTAVAALAAVPGVGGGLLALVLAAVLDTWDLAVAGEVPVDVVVAVSYPVTALVVLSSPALRRGGRALAWILMVAGACAGVAALSTVWAQAATEPSVATGVAVMLLTSIWAPGFLSLLTLVPLFYPDGLLAGRPWRWAAGAAGVGLVLLTVGLAIHPLTFEGRTELTKPVTDLTVSRGLTWVAVALLVPAGLAGVASLVVRLVRSRGLARRQVLVLLAAVGVLIAVTLAQGPLPSPVDILAQAFAAALVPLAIGVAITRHGLYEMDVAVRRALVATSLGTCLAGAYLTLFALLQALPQHQSALSAAVAAGFTGALMQPLARRLTAGVDRMFYGDRADPFAVTSALGTRLSEAGLDVARVPQLLVDTVVETLRLPGALVWLSGDSIERPVAAAGTTGDQRPAAFELRHRGDVVAELDVWPRAGERSLHPRDEVVLRGLADQVAPAVAALQLHQQLQRSREALVAAREDERLRLRRDLHDGLGATLAGVRLQVETARDLAEQPAVDRLLDSVGAGVAQAVAEVRAITDGLRPAALDELGLARALSALVDRVRAPGLEVEVEIDEHVTADPAVEVALHRIAAEALANAVRHSGATEIRLDVRDGPHVELRVSDDGVGMAAADGSTTGSGLGLESMRQRAEEVGGTLDVHTSDSGTTVHVRLPHAVGDLR</sequence>
<keyword evidence="10" id="KW-0418">Kinase</keyword>
<keyword evidence="6" id="KW-0004">4Fe-4S</keyword>
<evidence type="ECO:0000256" key="10">
    <source>
        <dbReference type="ARBA" id="ARBA00022777"/>
    </source>
</evidence>
<dbReference type="InterPro" id="IPR003594">
    <property type="entry name" value="HATPase_dom"/>
</dbReference>
<evidence type="ECO:0000256" key="16">
    <source>
        <dbReference type="SAM" id="Phobius"/>
    </source>
</evidence>
<comment type="catalytic activity">
    <reaction evidence="1">
        <text>ATP + protein L-histidine = ADP + protein N-phospho-L-histidine.</text>
        <dbReference type="EC" id="2.7.13.3"/>
    </reaction>
</comment>
<feature type="transmembrane region" description="Helical" evidence="16">
    <location>
        <begin position="111"/>
        <end position="135"/>
    </location>
</feature>
<comment type="caution">
    <text evidence="18">The sequence shown here is derived from an EMBL/GenBank/DDBJ whole genome shotgun (WGS) entry which is preliminary data.</text>
</comment>
<dbReference type="InterPro" id="IPR005467">
    <property type="entry name" value="His_kinase_dom"/>
</dbReference>
<dbReference type="Pfam" id="PF02518">
    <property type="entry name" value="HATPase_c"/>
    <property type="match status" value="1"/>
</dbReference>
<keyword evidence="7" id="KW-0963">Cytoplasm</keyword>
<dbReference type="SUPFAM" id="SSF55874">
    <property type="entry name" value="ATPase domain of HSP90 chaperone/DNA topoisomerase II/histidine kinase"/>
    <property type="match status" value="1"/>
</dbReference>
<feature type="transmembrane region" description="Helical" evidence="16">
    <location>
        <begin position="48"/>
        <end position="66"/>
    </location>
</feature>
<dbReference type="PANTHER" id="PTHR24421">
    <property type="entry name" value="NITRATE/NITRITE SENSOR PROTEIN NARX-RELATED"/>
    <property type="match status" value="1"/>
</dbReference>
<dbReference type="RefSeq" id="WP_129456261.1">
    <property type="nucleotide sequence ID" value="NZ_JACXYX010000018.1"/>
</dbReference>
<keyword evidence="12" id="KW-0902">Two-component regulatory system</keyword>
<dbReference type="GO" id="GO:0005737">
    <property type="term" value="C:cytoplasm"/>
    <property type="evidence" value="ECO:0007669"/>
    <property type="project" value="UniProtKB-SubCell"/>
</dbReference>
<evidence type="ECO:0000256" key="8">
    <source>
        <dbReference type="ARBA" id="ARBA00022679"/>
    </source>
</evidence>